<dbReference type="AlphaFoldDB" id="A0AAW8PZ44"/>
<sequence>MQAQPEKKVTQLSALILMIFAEQTRKDSSFEASGYDITRIIQELRLNFSHQQIYREMSKISLLEKEHVPQEGKPDKNNRFLADKSKEAIENIHQHINFDPKKTSLKMFLGFNHLGAATEAYKAMLKFTSDFVDAESKFKSKLEKSGTRTDFDDTIYKLDLVGHEALLNALENHMIKLAYEQLNEDEAKSYILNSVGELAEGVSELGLRKAA</sequence>
<gene>
    <name evidence="1" type="ORF">QX249_11530</name>
</gene>
<reference evidence="1" key="1">
    <citation type="submission" date="2023-06" db="EMBL/GenBank/DDBJ databases">
        <title>Genomic Diversity of Vibrio spp. and Metagenomic Analysis of Pathogens in Florida Gulf Coastal Waters Following Hurricane Ian.</title>
        <authorList>
            <person name="Brumfield K.D."/>
        </authorList>
    </citation>
    <scope>NUCLEOTIDE SEQUENCE</scope>
    <source>
        <strain evidence="1">WBS2B-138</strain>
    </source>
</reference>
<proteinExistence type="predicted"/>
<comment type="caution">
    <text evidence="1">The sequence shown here is derived from an EMBL/GenBank/DDBJ whole genome shotgun (WGS) entry which is preliminary data.</text>
</comment>
<organism evidence="1 2">
    <name type="scientific">Vibrio parahaemolyticus</name>
    <dbReference type="NCBI Taxonomy" id="670"/>
    <lineage>
        <taxon>Bacteria</taxon>
        <taxon>Pseudomonadati</taxon>
        <taxon>Pseudomonadota</taxon>
        <taxon>Gammaproteobacteria</taxon>
        <taxon>Vibrionales</taxon>
        <taxon>Vibrionaceae</taxon>
        <taxon>Vibrio</taxon>
    </lineage>
</organism>
<protein>
    <recommendedName>
        <fullName evidence="3">Transcriptional regulator</fullName>
    </recommendedName>
</protein>
<evidence type="ECO:0008006" key="3">
    <source>
        <dbReference type="Google" id="ProtNLM"/>
    </source>
</evidence>
<evidence type="ECO:0000313" key="2">
    <source>
        <dbReference type="Proteomes" id="UP001253193"/>
    </source>
</evidence>
<name>A0AAW8PZ44_VIBPH</name>
<dbReference type="EMBL" id="JAUHGG010000003">
    <property type="protein sequence ID" value="MDS1821296.1"/>
    <property type="molecule type" value="Genomic_DNA"/>
</dbReference>
<evidence type="ECO:0000313" key="1">
    <source>
        <dbReference type="EMBL" id="MDS1821296.1"/>
    </source>
</evidence>
<dbReference type="Proteomes" id="UP001253193">
    <property type="component" value="Unassembled WGS sequence"/>
</dbReference>
<dbReference type="RefSeq" id="WP_311020170.1">
    <property type="nucleotide sequence ID" value="NZ_JAUHGG010000003.1"/>
</dbReference>
<accession>A0AAW8PZ44</accession>